<comment type="caution">
    <text evidence="1">The sequence shown here is derived from an EMBL/GenBank/DDBJ whole genome shotgun (WGS) entry which is preliminary data.</text>
</comment>
<accession>A0A7Y9LF33</accession>
<dbReference type="GO" id="GO:0008967">
    <property type="term" value="F:phosphoglycolate phosphatase activity"/>
    <property type="evidence" value="ECO:0007669"/>
    <property type="project" value="TreeGrafter"/>
</dbReference>
<dbReference type="AlphaFoldDB" id="A0A7Y9LF33"/>
<dbReference type="Proteomes" id="UP000569914">
    <property type="component" value="Unassembled WGS sequence"/>
</dbReference>
<dbReference type="RefSeq" id="WP_179756749.1">
    <property type="nucleotide sequence ID" value="NZ_JACCBU010000001.1"/>
</dbReference>
<dbReference type="EMBL" id="JACCBU010000001">
    <property type="protein sequence ID" value="NYE74443.1"/>
    <property type="molecule type" value="Genomic_DNA"/>
</dbReference>
<evidence type="ECO:0000313" key="1">
    <source>
        <dbReference type="EMBL" id="NYE74443.1"/>
    </source>
</evidence>
<dbReference type="InterPro" id="IPR036412">
    <property type="entry name" value="HAD-like_sf"/>
</dbReference>
<name>A0A7Y9LF33_9ACTN</name>
<dbReference type="SFLD" id="SFLDG01129">
    <property type="entry name" value="C1.5:_HAD__Beta-PGM__Phosphata"/>
    <property type="match status" value="1"/>
</dbReference>
<dbReference type="InterPro" id="IPR050155">
    <property type="entry name" value="HAD-like_hydrolase_sf"/>
</dbReference>
<keyword evidence="1" id="KW-0378">Hydrolase</keyword>
<protein>
    <submittedName>
        <fullName evidence="1">Phosphonatase-like hydrolase</fullName>
    </submittedName>
</protein>
<sequence>MIRLAALDMAGTTIDDGGAVYAALRNTVAQRVGAQPPDPIMVRWTGTDKRAALAGLLADLGAPVDAAELDRLYCDFHDQLLTTYQDTPPVPLPGVPEALARLRAAGIRIALQTGYSAKIAETILAGIGWRVGEEIDAVITSDQVPASRPAPYLIFRAMEATGVRDLAEVAAVGDTPNDLGAGSNARAALVIGVLTGEYGAAELGRHRHTHLLPSVADLPALLEGSA</sequence>
<dbReference type="GO" id="GO:0006281">
    <property type="term" value="P:DNA repair"/>
    <property type="evidence" value="ECO:0007669"/>
    <property type="project" value="TreeGrafter"/>
</dbReference>
<dbReference type="PANTHER" id="PTHR43434">
    <property type="entry name" value="PHOSPHOGLYCOLATE PHOSPHATASE"/>
    <property type="match status" value="1"/>
</dbReference>
<dbReference type="GO" id="GO:0005829">
    <property type="term" value="C:cytosol"/>
    <property type="evidence" value="ECO:0007669"/>
    <property type="project" value="TreeGrafter"/>
</dbReference>
<proteinExistence type="predicted"/>
<dbReference type="Pfam" id="PF00702">
    <property type="entry name" value="Hydrolase"/>
    <property type="match status" value="1"/>
</dbReference>
<reference evidence="1 2" key="1">
    <citation type="submission" date="2020-07" db="EMBL/GenBank/DDBJ databases">
        <title>Sequencing the genomes of 1000 actinobacteria strains.</title>
        <authorList>
            <person name="Klenk H.-P."/>
        </authorList>
    </citation>
    <scope>NUCLEOTIDE SEQUENCE [LARGE SCALE GENOMIC DNA]</scope>
    <source>
        <strain evidence="1 2">DSM 22083</strain>
    </source>
</reference>
<dbReference type="InterPro" id="IPR022468">
    <property type="entry name" value="PhnX-like"/>
</dbReference>
<dbReference type="NCBIfam" id="TIGR03351">
    <property type="entry name" value="PhnX-like"/>
    <property type="match status" value="1"/>
</dbReference>
<dbReference type="SUPFAM" id="SSF56784">
    <property type="entry name" value="HAD-like"/>
    <property type="match status" value="1"/>
</dbReference>
<dbReference type="Gene3D" id="3.40.50.1000">
    <property type="entry name" value="HAD superfamily/HAD-like"/>
    <property type="match status" value="1"/>
</dbReference>
<dbReference type="PANTHER" id="PTHR43434:SF19">
    <property type="entry name" value="PHOSPHONOACETALDEHYDE HYDROLASE"/>
    <property type="match status" value="1"/>
</dbReference>
<evidence type="ECO:0000313" key="2">
    <source>
        <dbReference type="Proteomes" id="UP000569914"/>
    </source>
</evidence>
<keyword evidence="2" id="KW-1185">Reference proteome</keyword>
<gene>
    <name evidence="1" type="ORF">BKA15_005772</name>
</gene>
<dbReference type="SFLD" id="SFLDS00003">
    <property type="entry name" value="Haloacid_Dehalogenase"/>
    <property type="match status" value="1"/>
</dbReference>
<dbReference type="InterPro" id="IPR023214">
    <property type="entry name" value="HAD_sf"/>
</dbReference>
<organism evidence="1 2">
    <name type="scientific">Microlunatus parietis</name>
    <dbReference type="NCBI Taxonomy" id="682979"/>
    <lineage>
        <taxon>Bacteria</taxon>
        <taxon>Bacillati</taxon>
        <taxon>Actinomycetota</taxon>
        <taxon>Actinomycetes</taxon>
        <taxon>Propionibacteriales</taxon>
        <taxon>Propionibacteriaceae</taxon>
        <taxon>Microlunatus</taxon>
    </lineage>
</organism>